<organism evidence="1 2">
    <name type="scientific">Gimesia algae</name>
    <dbReference type="NCBI Taxonomy" id="2527971"/>
    <lineage>
        <taxon>Bacteria</taxon>
        <taxon>Pseudomonadati</taxon>
        <taxon>Planctomycetota</taxon>
        <taxon>Planctomycetia</taxon>
        <taxon>Planctomycetales</taxon>
        <taxon>Planctomycetaceae</taxon>
        <taxon>Gimesia</taxon>
    </lineage>
</organism>
<evidence type="ECO:0000313" key="2">
    <source>
        <dbReference type="Proteomes" id="UP000316855"/>
    </source>
</evidence>
<accession>A0A517VE47</accession>
<reference evidence="1 2" key="1">
    <citation type="submission" date="2019-02" db="EMBL/GenBank/DDBJ databases">
        <title>Deep-cultivation of Planctomycetes and their phenomic and genomic characterization uncovers novel biology.</title>
        <authorList>
            <person name="Wiegand S."/>
            <person name="Jogler M."/>
            <person name="Boedeker C."/>
            <person name="Pinto D."/>
            <person name="Vollmers J."/>
            <person name="Rivas-Marin E."/>
            <person name="Kohn T."/>
            <person name="Peeters S.H."/>
            <person name="Heuer A."/>
            <person name="Rast P."/>
            <person name="Oberbeckmann S."/>
            <person name="Bunk B."/>
            <person name="Jeske O."/>
            <person name="Meyerdierks A."/>
            <person name="Storesund J.E."/>
            <person name="Kallscheuer N."/>
            <person name="Luecker S."/>
            <person name="Lage O.M."/>
            <person name="Pohl T."/>
            <person name="Merkel B.J."/>
            <person name="Hornburger P."/>
            <person name="Mueller R.-W."/>
            <person name="Bruemmer F."/>
            <person name="Labrenz M."/>
            <person name="Spormann A.M."/>
            <person name="Op den Camp H."/>
            <person name="Overmann J."/>
            <person name="Amann R."/>
            <person name="Jetten M.S.M."/>
            <person name="Mascher T."/>
            <person name="Medema M.H."/>
            <person name="Devos D.P."/>
            <person name="Kaster A.-K."/>
            <person name="Ovreas L."/>
            <person name="Rohde M."/>
            <person name="Galperin M.Y."/>
            <person name="Jogler C."/>
        </authorList>
    </citation>
    <scope>NUCLEOTIDE SEQUENCE [LARGE SCALE GENOMIC DNA]</scope>
    <source>
        <strain evidence="1 2">Pan161</strain>
    </source>
</reference>
<evidence type="ECO:0000313" key="1">
    <source>
        <dbReference type="EMBL" id="QDT91257.1"/>
    </source>
</evidence>
<gene>
    <name evidence="1" type="ORF">Pan161_29130</name>
</gene>
<proteinExistence type="predicted"/>
<sequence length="405" mass="45703">MLRVFLGNFDFEHQLASEVYSMPGGAAPALNLQLASCWLGMAEAGDQIYLPALVSPEFITDLQAAGLPEVEWISEWPRRDHATAREFVPWGWSEASAKLANAQRFTVTTPDLSAVKTVNSRSFSFQCETEWGLSLPGSCQVECMEELQAAVAELPLQRDSESTWVLKADFSMSARERMLGRGRLVSTQIRDWAKKRFAYQQPLFLEAWVQRSAEAGLQFEIPEQGEPEFLGLALLLCDDRGQYRGSRICVDEQTRETWQTAIEVGHRVALRVQQTGYFGPLGIDAMQFRDEQGQLQWRLIQDVNARYTMGRMALGFTRFLEPGQVASWLHLSWKESYGQPFSKWLRCVADTQKSSTRLIATSPDQINGQTLRLVNGLLISETTEELDRAEENLMRAVSVLAETTC</sequence>
<name>A0A517VE47_9PLAN</name>
<evidence type="ECO:0008006" key="3">
    <source>
        <dbReference type="Google" id="ProtNLM"/>
    </source>
</evidence>
<protein>
    <recommendedName>
        <fullName evidence="3">ATP-grasp domain-containing protein</fullName>
    </recommendedName>
</protein>
<dbReference type="OrthoDB" id="20966at2"/>
<dbReference type="AlphaFoldDB" id="A0A517VE47"/>
<dbReference type="RefSeq" id="WP_145227992.1">
    <property type="nucleotide sequence ID" value="NZ_CP036343.1"/>
</dbReference>
<dbReference type="KEGG" id="gax:Pan161_29130"/>
<dbReference type="EMBL" id="CP036343">
    <property type="protein sequence ID" value="QDT91257.1"/>
    <property type="molecule type" value="Genomic_DNA"/>
</dbReference>
<dbReference type="Proteomes" id="UP000316855">
    <property type="component" value="Chromosome"/>
</dbReference>
<keyword evidence="2" id="KW-1185">Reference proteome</keyword>